<evidence type="ECO:0000256" key="1">
    <source>
        <dbReference type="SAM" id="Phobius"/>
    </source>
</evidence>
<protein>
    <submittedName>
        <fullName evidence="2">Putative membrane protein SirB2</fullName>
    </submittedName>
</protein>
<gene>
    <name evidence="2" type="ORF">C7440_1252</name>
</gene>
<dbReference type="OrthoDB" id="5588650at2"/>
<organism evidence="2 3">
    <name type="scientific">Pusillimonas noertemannii</name>
    <dbReference type="NCBI Taxonomy" id="305977"/>
    <lineage>
        <taxon>Bacteria</taxon>
        <taxon>Pseudomonadati</taxon>
        <taxon>Pseudomonadota</taxon>
        <taxon>Betaproteobacteria</taxon>
        <taxon>Burkholderiales</taxon>
        <taxon>Alcaligenaceae</taxon>
        <taxon>Pusillimonas</taxon>
    </lineage>
</organism>
<accession>A0A2U1CSG3</accession>
<keyword evidence="3" id="KW-1185">Reference proteome</keyword>
<feature type="transmembrane region" description="Helical" evidence="1">
    <location>
        <begin position="68"/>
        <end position="87"/>
    </location>
</feature>
<evidence type="ECO:0000313" key="2">
    <source>
        <dbReference type="EMBL" id="PVY68838.1"/>
    </source>
</evidence>
<keyword evidence="1" id="KW-1133">Transmembrane helix</keyword>
<dbReference type="STRING" id="1231391.GCA_000308195_02041"/>
<name>A0A2U1CSG3_9BURK</name>
<evidence type="ECO:0000313" key="3">
    <source>
        <dbReference type="Proteomes" id="UP000246145"/>
    </source>
</evidence>
<dbReference type="RefSeq" id="WP_116517812.1">
    <property type="nucleotide sequence ID" value="NZ_JACCEX010000001.1"/>
</dbReference>
<dbReference type="PANTHER" id="PTHR39594">
    <property type="entry name" value="PROTEIN YCHQ"/>
    <property type="match status" value="1"/>
</dbReference>
<dbReference type="AlphaFoldDB" id="A0A2U1CSG3"/>
<dbReference type="PIRSF" id="PIRSF005610">
    <property type="entry name" value="SirB"/>
    <property type="match status" value="1"/>
</dbReference>
<reference evidence="2 3" key="1">
    <citation type="submission" date="2018-04" db="EMBL/GenBank/DDBJ databases">
        <title>Genomic Encyclopedia of Type Strains, Phase IV (KMG-IV): sequencing the most valuable type-strain genomes for metagenomic binning, comparative biology and taxonomic classification.</title>
        <authorList>
            <person name="Goeker M."/>
        </authorList>
    </citation>
    <scope>NUCLEOTIDE SEQUENCE [LARGE SCALE GENOMIC DNA]</scope>
    <source>
        <strain evidence="2 3">DSM 10065</strain>
    </source>
</reference>
<feature type="transmembrane region" description="Helical" evidence="1">
    <location>
        <begin position="39"/>
        <end position="62"/>
    </location>
</feature>
<dbReference type="PANTHER" id="PTHR39594:SF1">
    <property type="entry name" value="PROTEIN YCHQ"/>
    <property type="match status" value="1"/>
</dbReference>
<dbReference type="EMBL" id="QEKO01000001">
    <property type="protein sequence ID" value="PVY68838.1"/>
    <property type="molecule type" value="Genomic_DNA"/>
</dbReference>
<proteinExistence type="predicted"/>
<keyword evidence="1" id="KW-0812">Transmembrane</keyword>
<dbReference type="InterPro" id="IPR007360">
    <property type="entry name" value="SirB"/>
</dbReference>
<sequence length="124" mass="13580">MTYLYLKHLHVTAAALSIVFFIIRACWSVQGSPRLQSRFVRIAPHIIDTVLLLAGIYLASVLGWHQPWIAAKIVGLVLYIVVGTMAIKRGKTPAGRAVAAIVAVIIFLYIVGVAITKQPMSWLA</sequence>
<keyword evidence="1" id="KW-0472">Membrane</keyword>
<feature type="transmembrane region" description="Helical" evidence="1">
    <location>
        <begin position="6"/>
        <end position="27"/>
    </location>
</feature>
<dbReference type="Pfam" id="PF04247">
    <property type="entry name" value="SirB"/>
    <property type="match status" value="1"/>
</dbReference>
<dbReference type="GO" id="GO:0005886">
    <property type="term" value="C:plasma membrane"/>
    <property type="evidence" value="ECO:0007669"/>
    <property type="project" value="TreeGrafter"/>
</dbReference>
<feature type="transmembrane region" description="Helical" evidence="1">
    <location>
        <begin position="94"/>
        <end position="115"/>
    </location>
</feature>
<dbReference type="Proteomes" id="UP000246145">
    <property type="component" value="Unassembled WGS sequence"/>
</dbReference>
<comment type="caution">
    <text evidence="2">The sequence shown here is derived from an EMBL/GenBank/DDBJ whole genome shotgun (WGS) entry which is preliminary data.</text>
</comment>